<dbReference type="Gene3D" id="3.20.20.30">
    <property type="entry name" value="Luciferase-like domain"/>
    <property type="match status" value="1"/>
</dbReference>
<accession>A0ABU7MY90</accession>
<sequence>MVWFGAHLPLIGHDRTESTSLERFVDAARDLGFSALGANDHVVFSEPWLDGMVALSSVVERSADLTLVTTVALPVIRGPAMTAKAAVALDILSEGRLVLGVGPGSSSADYASAGIPFDQRWPRFDESVRVLRRALTDPPGPHAGRFYDVPVLEPAPARTIPIWVGSWGSAAGLRRAVALGDGWLASAYNTSPQKIASGRDRIRDTLRTAGRDDTTFPTVIATMWTYITDSAAEAAARVDELARMLRRDPTVLGDHLLIGPAEVCAARLARYADVGVAGVFIWPVDDPVDQLRHFGTSVAPLVG</sequence>
<dbReference type="PANTHER" id="PTHR43244:SF1">
    <property type="entry name" value="5,10-METHYLENETETRAHYDROMETHANOPTERIN REDUCTASE"/>
    <property type="match status" value="1"/>
</dbReference>
<feature type="domain" description="Luciferase-like" evidence="2">
    <location>
        <begin position="19"/>
        <end position="242"/>
    </location>
</feature>
<proteinExistence type="predicted"/>
<dbReference type="InterPro" id="IPR036661">
    <property type="entry name" value="Luciferase-like_sf"/>
</dbReference>
<keyword evidence="1" id="KW-0560">Oxidoreductase</keyword>
<evidence type="ECO:0000256" key="1">
    <source>
        <dbReference type="ARBA" id="ARBA00023002"/>
    </source>
</evidence>
<gene>
    <name evidence="3" type="ORF">V1Y59_19565</name>
</gene>
<dbReference type="EMBL" id="JAZDUE010000018">
    <property type="protein sequence ID" value="MEE4025292.1"/>
    <property type="molecule type" value="Genomic_DNA"/>
</dbReference>
<name>A0ABU7MY90_9ACTN</name>
<dbReference type="RefSeq" id="WP_330506720.1">
    <property type="nucleotide sequence ID" value="NZ_JAZDUE010000018.1"/>
</dbReference>
<evidence type="ECO:0000313" key="3">
    <source>
        <dbReference type="EMBL" id="MEE4025292.1"/>
    </source>
</evidence>
<evidence type="ECO:0000313" key="4">
    <source>
        <dbReference type="Proteomes" id="UP001335729"/>
    </source>
</evidence>
<dbReference type="SUPFAM" id="SSF51679">
    <property type="entry name" value="Bacterial luciferase-like"/>
    <property type="match status" value="1"/>
</dbReference>
<dbReference type="PANTHER" id="PTHR43244">
    <property type="match status" value="1"/>
</dbReference>
<protein>
    <submittedName>
        <fullName evidence="3">LLM class flavin-dependent oxidoreductase</fullName>
    </submittedName>
</protein>
<dbReference type="InterPro" id="IPR011251">
    <property type="entry name" value="Luciferase-like_dom"/>
</dbReference>
<comment type="caution">
    <text evidence="3">The sequence shown here is derived from an EMBL/GenBank/DDBJ whole genome shotgun (WGS) entry which is preliminary data.</text>
</comment>
<dbReference type="Pfam" id="PF00296">
    <property type="entry name" value="Bac_luciferase"/>
    <property type="match status" value="1"/>
</dbReference>
<dbReference type="InterPro" id="IPR050564">
    <property type="entry name" value="F420-G6PD/mer"/>
</dbReference>
<dbReference type="Proteomes" id="UP001335729">
    <property type="component" value="Unassembled WGS sequence"/>
</dbReference>
<organism evidence="3 4">
    <name type="scientific">Gordonia prachuapensis</name>
    <dbReference type="NCBI Taxonomy" id="3115651"/>
    <lineage>
        <taxon>Bacteria</taxon>
        <taxon>Bacillati</taxon>
        <taxon>Actinomycetota</taxon>
        <taxon>Actinomycetes</taxon>
        <taxon>Mycobacteriales</taxon>
        <taxon>Gordoniaceae</taxon>
        <taxon>Gordonia</taxon>
    </lineage>
</organism>
<reference evidence="3 4" key="1">
    <citation type="submission" date="2024-01" db="EMBL/GenBank/DDBJ databases">
        <title>Draft genome sequence of Gordonia sp. PKS22-38.</title>
        <authorList>
            <person name="Suphannarot A."/>
            <person name="Mingma R."/>
        </authorList>
    </citation>
    <scope>NUCLEOTIDE SEQUENCE [LARGE SCALE GENOMIC DNA]</scope>
    <source>
        <strain evidence="3 4">PKS22-38</strain>
    </source>
</reference>
<keyword evidence="4" id="KW-1185">Reference proteome</keyword>
<evidence type="ECO:0000259" key="2">
    <source>
        <dbReference type="Pfam" id="PF00296"/>
    </source>
</evidence>